<dbReference type="InterPro" id="IPR027417">
    <property type="entry name" value="P-loop_NTPase"/>
</dbReference>
<reference evidence="6 7" key="1">
    <citation type="submission" date="2019-03" db="EMBL/GenBank/DDBJ databases">
        <title>Genomic Encyclopedia of Type Strains, Phase IV (KMG-IV): sequencing the most valuable type-strain genomes for metagenomic binning, comparative biology and taxonomic classification.</title>
        <authorList>
            <person name="Goeker M."/>
        </authorList>
    </citation>
    <scope>NUCLEOTIDE SEQUENCE [LARGE SCALE GENOMIC DNA]</scope>
    <source>
        <strain evidence="6 7">DSM 13054</strain>
    </source>
</reference>
<comment type="similarity">
    <text evidence="1">Belongs to the ABC transporter superfamily.</text>
</comment>
<dbReference type="Pfam" id="PF08352">
    <property type="entry name" value="oligo_HPY"/>
    <property type="match status" value="1"/>
</dbReference>
<keyword evidence="3" id="KW-0547">Nucleotide-binding</keyword>
<dbReference type="PROSITE" id="PS00211">
    <property type="entry name" value="ABC_TRANSPORTER_1"/>
    <property type="match status" value="1"/>
</dbReference>
<evidence type="ECO:0000313" key="7">
    <source>
        <dbReference type="Proteomes" id="UP000294886"/>
    </source>
</evidence>
<organism evidence="6 7">
    <name type="scientific">Caldanaerobacter subterraneus</name>
    <dbReference type="NCBI Taxonomy" id="911092"/>
    <lineage>
        <taxon>Bacteria</taxon>
        <taxon>Bacillati</taxon>
        <taxon>Bacillota</taxon>
        <taxon>Clostridia</taxon>
        <taxon>Thermoanaerobacterales</taxon>
        <taxon>Thermoanaerobacteraceae</taxon>
        <taxon>Caldanaerobacter</taxon>
    </lineage>
</organism>
<dbReference type="Pfam" id="PF00005">
    <property type="entry name" value="ABC_tran"/>
    <property type="match status" value="1"/>
</dbReference>
<dbReference type="AlphaFoldDB" id="A0A4R2JEK6"/>
<evidence type="ECO:0000259" key="5">
    <source>
        <dbReference type="PROSITE" id="PS50893"/>
    </source>
</evidence>
<dbReference type="InterPro" id="IPR013563">
    <property type="entry name" value="Oligopep_ABC_C"/>
</dbReference>
<evidence type="ECO:0000256" key="2">
    <source>
        <dbReference type="ARBA" id="ARBA00022448"/>
    </source>
</evidence>
<dbReference type="FunFam" id="3.40.50.300:FF:000016">
    <property type="entry name" value="Oligopeptide ABC transporter ATP-binding component"/>
    <property type="match status" value="1"/>
</dbReference>
<proteinExistence type="inferred from homology"/>
<comment type="caution">
    <text evidence="6">The sequence shown here is derived from an EMBL/GenBank/DDBJ whole genome shotgun (WGS) entry which is preliminary data.</text>
</comment>
<protein>
    <submittedName>
        <fullName evidence="6">Peptide/nickel transport system ATP-binding protein/oligopeptide transport system ATP-binding protein</fullName>
    </submittedName>
</protein>
<dbReference type="SMART" id="SM00382">
    <property type="entry name" value="AAA"/>
    <property type="match status" value="1"/>
</dbReference>
<sequence>MHKVPLKDGVLDMENGVFIQIKNLKKYFIEEPDLLMKLVAKKKKRVVKAVDDISLDINKGETLGLVGESGCGKTTLGRTIVRLYEPTEGKIIFEGEDITEARGEKLKEYRKKAQIIFQNPYSSLNPRKTVRQILSVPLIASGVKDPHEREERIMYLLNRVGLNYRQMDSYPHEFSGGQRQRIGIARALAMSPEFIVVDEPVSAIDVSIQAQIINLLEELKEELNLTYLFIAHDLSVVYHVSDRVAVMYLGKIVEMGKTEDIFFNPLHPYTKALLSAIPSIDKSKRRERIILEGTVPSPVNPPKGCRFSTRCFMKKGKMCEEVEPELKEVEKGHFVACHLY</sequence>
<dbReference type="EMBL" id="SLWU01000043">
    <property type="protein sequence ID" value="TCO55336.1"/>
    <property type="molecule type" value="Genomic_DNA"/>
</dbReference>
<gene>
    <name evidence="6" type="ORF">EV203_1438</name>
</gene>
<dbReference type="Gene3D" id="3.40.50.300">
    <property type="entry name" value="P-loop containing nucleotide triphosphate hydrolases"/>
    <property type="match status" value="1"/>
</dbReference>
<dbReference type="GO" id="GO:0016887">
    <property type="term" value="F:ATP hydrolysis activity"/>
    <property type="evidence" value="ECO:0007669"/>
    <property type="project" value="InterPro"/>
</dbReference>
<dbReference type="PANTHER" id="PTHR43776:SF8">
    <property type="entry name" value="ABC TRANSPORTER, ATP-BINDING PROTEIN"/>
    <property type="match status" value="1"/>
</dbReference>
<dbReference type="InterPro" id="IPR003593">
    <property type="entry name" value="AAA+_ATPase"/>
</dbReference>
<evidence type="ECO:0000256" key="3">
    <source>
        <dbReference type="ARBA" id="ARBA00022741"/>
    </source>
</evidence>
<dbReference type="PANTHER" id="PTHR43776">
    <property type="entry name" value="TRANSPORT ATP-BINDING PROTEIN"/>
    <property type="match status" value="1"/>
</dbReference>
<evidence type="ECO:0000313" key="6">
    <source>
        <dbReference type="EMBL" id="TCO55336.1"/>
    </source>
</evidence>
<keyword evidence="4 6" id="KW-0067">ATP-binding</keyword>
<dbReference type="GO" id="GO:0015833">
    <property type="term" value="P:peptide transport"/>
    <property type="evidence" value="ECO:0007669"/>
    <property type="project" value="InterPro"/>
</dbReference>
<dbReference type="SUPFAM" id="SSF52540">
    <property type="entry name" value="P-loop containing nucleoside triphosphate hydrolases"/>
    <property type="match status" value="1"/>
</dbReference>
<dbReference type="PROSITE" id="PS50893">
    <property type="entry name" value="ABC_TRANSPORTER_2"/>
    <property type="match status" value="1"/>
</dbReference>
<dbReference type="GO" id="GO:0055085">
    <property type="term" value="P:transmembrane transport"/>
    <property type="evidence" value="ECO:0007669"/>
    <property type="project" value="UniProtKB-ARBA"/>
</dbReference>
<dbReference type="InterPro" id="IPR017871">
    <property type="entry name" value="ABC_transporter-like_CS"/>
</dbReference>
<dbReference type="Proteomes" id="UP000294886">
    <property type="component" value="Unassembled WGS sequence"/>
</dbReference>
<dbReference type="CDD" id="cd03257">
    <property type="entry name" value="ABC_NikE_OppD_transporters"/>
    <property type="match status" value="1"/>
</dbReference>
<evidence type="ECO:0000256" key="4">
    <source>
        <dbReference type="ARBA" id="ARBA00022840"/>
    </source>
</evidence>
<keyword evidence="2" id="KW-0813">Transport</keyword>
<dbReference type="GO" id="GO:0005524">
    <property type="term" value="F:ATP binding"/>
    <property type="evidence" value="ECO:0007669"/>
    <property type="project" value="UniProtKB-KW"/>
</dbReference>
<dbReference type="InterPro" id="IPR003439">
    <property type="entry name" value="ABC_transporter-like_ATP-bd"/>
</dbReference>
<evidence type="ECO:0000256" key="1">
    <source>
        <dbReference type="ARBA" id="ARBA00005417"/>
    </source>
</evidence>
<dbReference type="InterPro" id="IPR050319">
    <property type="entry name" value="ABC_transp_ATP-bind"/>
</dbReference>
<accession>A0A4R2JEK6</accession>
<feature type="domain" description="ABC transporter" evidence="5">
    <location>
        <begin position="19"/>
        <end position="274"/>
    </location>
</feature>
<dbReference type="NCBIfam" id="TIGR01727">
    <property type="entry name" value="oligo_HPY"/>
    <property type="match status" value="1"/>
</dbReference>
<name>A0A4R2JEK6_9THEO</name>